<name>A0A182SJC4_9DIPT</name>
<dbReference type="VEuPathDB" id="VectorBase:AMAM007904"/>
<dbReference type="PROSITE" id="PS51456">
    <property type="entry name" value="MYOSIN_MOTOR"/>
    <property type="match status" value="1"/>
</dbReference>
<keyword evidence="1" id="KW-0547">Nucleotide-binding</keyword>
<protein>
    <recommendedName>
        <fullName evidence="6">Myosin motor domain-containing protein</fullName>
    </recommendedName>
</protein>
<evidence type="ECO:0000256" key="5">
    <source>
        <dbReference type="SAM" id="MobiDB-lite"/>
    </source>
</evidence>
<evidence type="ECO:0000256" key="2">
    <source>
        <dbReference type="ARBA" id="ARBA00022840"/>
    </source>
</evidence>
<dbReference type="GO" id="GO:0005524">
    <property type="term" value="F:ATP binding"/>
    <property type="evidence" value="ECO:0007669"/>
    <property type="project" value="UniProtKB-KW"/>
</dbReference>
<keyword evidence="8" id="KW-1185">Reference proteome</keyword>
<dbReference type="CDD" id="cd23767">
    <property type="entry name" value="IQCD"/>
    <property type="match status" value="1"/>
</dbReference>
<proteinExistence type="inferred from homology"/>
<feature type="region of interest" description="Disordered" evidence="5">
    <location>
        <begin position="134"/>
        <end position="164"/>
    </location>
</feature>
<evidence type="ECO:0000256" key="1">
    <source>
        <dbReference type="ARBA" id="ARBA00022741"/>
    </source>
</evidence>
<keyword evidence="4" id="KW-0518">Myosin</keyword>
<dbReference type="GO" id="GO:0051015">
    <property type="term" value="F:actin filament binding"/>
    <property type="evidence" value="ECO:0007669"/>
    <property type="project" value="TreeGrafter"/>
</dbReference>
<dbReference type="Proteomes" id="UP000075901">
    <property type="component" value="Unassembled WGS sequence"/>
</dbReference>
<accession>A0A182SJC4</accession>
<organism evidence="7 8">
    <name type="scientific">Anopheles maculatus</name>
    <dbReference type="NCBI Taxonomy" id="74869"/>
    <lineage>
        <taxon>Eukaryota</taxon>
        <taxon>Metazoa</taxon>
        <taxon>Ecdysozoa</taxon>
        <taxon>Arthropoda</taxon>
        <taxon>Hexapoda</taxon>
        <taxon>Insecta</taxon>
        <taxon>Pterygota</taxon>
        <taxon>Neoptera</taxon>
        <taxon>Endopterygota</taxon>
        <taxon>Diptera</taxon>
        <taxon>Nematocera</taxon>
        <taxon>Culicoidea</taxon>
        <taxon>Culicidae</taxon>
        <taxon>Anophelinae</taxon>
        <taxon>Anopheles</taxon>
        <taxon>Anopheles maculatus group</taxon>
    </lineage>
</organism>
<dbReference type="EnsemblMetazoa" id="AMAM007904-RA">
    <property type="protein sequence ID" value="AMAM007904-PA"/>
    <property type="gene ID" value="AMAM007904"/>
</dbReference>
<dbReference type="GO" id="GO:0005737">
    <property type="term" value="C:cytoplasm"/>
    <property type="evidence" value="ECO:0007669"/>
    <property type="project" value="TreeGrafter"/>
</dbReference>
<dbReference type="GO" id="GO:0007015">
    <property type="term" value="P:actin filament organization"/>
    <property type="evidence" value="ECO:0007669"/>
    <property type="project" value="TreeGrafter"/>
</dbReference>
<keyword evidence="3 4" id="KW-0009">Actin-binding</keyword>
<keyword evidence="4" id="KW-0505">Motor protein</keyword>
<dbReference type="InterPro" id="IPR001609">
    <property type="entry name" value="Myosin_head_motor_dom-like"/>
</dbReference>
<reference evidence="7" key="2">
    <citation type="submission" date="2020-05" db="UniProtKB">
        <authorList>
            <consortium name="EnsemblMetazoa"/>
        </authorList>
    </citation>
    <scope>IDENTIFICATION</scope>
    <source>
        <strain evidence="7">maculatus3</strain>
    </source>
</reference>
<dbReference type="PANTHER" id="PTHR13140:SF498">
    <property type="entry name" value="DACHS, ISOFORM E"/>
    <property type="match status" value="1"/>
</dbReference>
<dbReference type="PROSITE" id="PS50096">
    <property type="entry name" value="IQ"/>
    <property type="match status" value="1"/>
</dbReference>
<dbReference type="SUPFAM" id="SSF52540">
    <property type="entry name" value="P-loop containing nucleoside triphosphate hydrolases"/>
    <property type="match status" value="1"/>
</dbReference>
<dbReference type="PANTHER" id="PTHR13140">
    <property type="entry name" value="MYOSIN"/>
    <property type="match status" value="1"/>
</dbReference>
<feature type="region of interest" description="Disordered" evidence="5">
    <location>
        <begin position="275"/>
        <end position="294"/>
    </location>
</feature>
<comment type="caution">
    <text evidence="4">Lacks conserved residue(s) required for the propagation of feature annotation.</text>
</comment>
<evidence type="ECO:0000256" key="3">
    <source>
        <dbReference type="ARBA" id="ARBA00023203"/>
    </source>
</evidence>
<dbReference type="GO" id="GO:0016459">
    <property type="term" value="C:myosin complex"/>
    <property type="evidence" value="ECO:0007669"/>
    <property type="project" value="UniProtKB-KW"/>
</dbReference>
<dbReference type="InterPro" id="IPR027417">
    <property type="entry name" value="P-loop_NTPase"/>
</dbReference>
<dbReference type="GO" id="GO:0003774">
    <property type="term" value="F:cytoskeletal motor activity"/>
    <property type="evidence" value="ECO:0007669"/>
    <property type="project" value="InterPro"/>
</dbReference>
<feature type="region of interest" description="Disordered" evidence="5">
    <location>
        <begin position="181"/>
        <end position="200"/>
    </location>
</feature>
<evidence type="ECO:0000259" key="6">
    <source>
        <dbReference type="PROSITE" id="PS51456"/>
    </source>
</evidence>
<dbReference type="InterPro" id="IPR000048">
    <property type="entry name" value="IQ_motif_EF-hand-BS"/>
</dbReference>
<evidence type="ECO:0000256" key="4">
    <source>
        <dbReference type="PROSITE-ProRule" id="PRU00782"/>
    </source>
</evidence>
<feature type="compositionally biased region" description="Pro residues" evidence="5">
    <location>
        <begin position="150"/>
        <end position="161"/>
    </location>
</feature>
<feature type="domain" description="Myosin motor" evidence="6">
    <location>
        <begin position="1"/>
        <end position="82"/>
    </location>
</feature>
<reference evidence="8" key="1">
    <citation type="submission" date="2013-09" db="EMBL/GenBank/DDBJ databases">
        <title>The Genome Sequence of Anopheles maculatus species B.</title>
        <authorList>
            <consortium name="The Broad Institute Genomics Platform"/>
            <person name="Neafsey D.E."/>
            <person name="Besansky N."/>
            <person name="Howell P."/>
            <person name="Walton C."/>
            <person name="Young S.K."/>
            <person name="Zeng Q."/>
            <person name="Gargeya S."/>
            <person name="Fitzgerald M."/>
            <person name="Haas B."/>
            <person name="Abouelleil A."/>
            <person name="Allen A.W."/>
            <person name="Alvarado L."/>
            <person name="Arachchi H.M."/>
            <person name="Berlin A.M."/>
            <person name="Chapman S.B."/>
            <person name="Gainer-Dewar J."/>
            <person name="Goldberg J."/>
            <person name="Griggs A."/>
            <person name="Gujja S."/>
            <person name="Hansen M."/>
            <person name="Howarth C."/>
            <person name="Imamovic A."/>
            <person name="Ireland A."/>
            <person name="Larimer J."/>
            <person name="McCowan C."/>
            <person name="Murphy C."/>
            <person name="Pearson M."/>
            <person name="Poon T.W."/>
            <person name="Priest M."/>
            <person name="Roberts A."/>
            <person name="Saif S."/>
            <person name="Shea T."/>
            <person name="Sisk P."/>
            <person name="Sykes S."/>
            <person name="Wortman J."/>
            <person name="Nusbaum C."/>
            <person name="Birren B."/>
        </authorList>
    </citation>
    <scope>NUCLEOTIDE SEQUENCE [LARGE SCALE GENOMIC DNA]</scope>
    <source>
        <strain evidence="8">maculatus3</strain>
    </source>
</reference>
<dbReference type="GO" id="GO:0016020">
    <property type="term" value="C:membrane"/>
    <property type="evidence" value="ECO:0007669"/>
    <property type="project" value="TreeGrafter"/>
</dbReference>
<sequence length="294" mass="32298">MASGFPHRMRFKQFTARYRMLAPFRLLRRCEEKALEDCKVILDFALENPPELDGSVTLSWAPGKRHIFLSEGIRQHLERLRTEVRMKSATLIQATWRGWNLRKRLGTIRRTHNIQLMGGALLSVNKTSGARTGNVSHANANNTGTATRPRPQPIAGTPPPDPNEKCDSKIIAQTCTLFGLDLERPPPVPPSRSYTVTGNSKLGYPQTRIMKMNFPEDPAAVGLGEQLRKGEAVTVTGASHRRGHLIVEHNGISLHVPFQYMELVKTIAPVPTGSGNAPSGATVPPPPTATAVNI</sequence>
<feature type="compositionally biased region" description="Polar residues" evidence="5">
    <location>
        <begin position="134"/>
        <end position="146"/>
    </location>
</feature>
<dbReference type="Gene3D" id="1.20.5.4820">
    <property type="match status" value="1"/>
</dbReference>
<comment type="similarity">
    <text evidence="4">Belongs to the TRAFAC class myosin-kinesin ATPase superfamily. Myosin family.</text>
</comment>
<dbReference type="AlphaFoldDB" id="A0A182SJC4"/>
<keyword evidence="2" id="KW-0067">ATP-binding</keyword>
<evidence type="ECO:0000313" key="7">
    <source>
        <dbReference type="EnsemblMetazoa" id="AMAM007904-PA"/>
    </source>
</evidence>
<evidence type="ECO:0000313" key="8">
    <source>
        <dbReference type="Proteomes" id="UP000075901"/>
    </source>
</evidence>
<dbReference type="Pfam" id="PF00612">
    <property type="entry name" value="IQ"/>
    <property type="match status" value="1"/>
</dbReference>